<feature type="transmembrane region" description="Helical" evidence="7">
    <location>
        <begin position="272"/>
        <end position="298"/>
    </location>
</feature>
<dbReference type="InterPro" id="IPR000515">
    <property type="entry name" value="MetI-like"/>
</dbReference>
<name>A0A1T4XLJ3_9CLOT</name>
<gene>
    <name evidence="9" type="ORF">SAMN05443428_1106</name>
</gene>
<evidence type="ECO:0000256" key="3">
    <source>
        <dbReference type="ARBA" id="ARBA00022475"/>
    </source>
</evidence>
<dbReference type="RefSeq" id="WP_078696551.1">
    <property type="nucleotide sequence ID" value="NZ_FUYH01000010.1"/>
</dbReference>
<evidence type="ECO:0000313" key="9">
    <source>
        <dbReference type="EMBL" id="SKA89975.1"/>
    </source>
</evidence>
<organism evidence="9 10">
    <name type="scientific">Caloramator quimbayensis</name>
    <dbReference type="NCBI Taxonomy" id="1147123"/>
    <lineage>
        <taxon>Bacteria</taxon>
        <taxon>Bacillati</taxon>
        <taxon>Bacillota</taxon>
        <taxon>Clostridia</taxon>
        <taxon>Eubacteriales</taxon>
        <taxon>Clostridiaceae</taxon>
        <taxon>Caloramator</taxon>
    </lineage>
</organism>
<dbReference type="Pfam" id="PF19300">
    <property type="entry name" value="BPD_transp_1_N"/>
    <property type="match status" value="1"/>
</dbReference>
<evidence type="ECO:0000256" key="1">
    <source>
        <dbReference type="ARBA" id="ARBA00004651"/>
    </source>
</evidence>
<dbReference type="OrthoDB" id="9773221at2"/>
<keyword evidence="10" id="KW-1185">Reference proteome</keyword>
<dbReference type="EMBL" id="FUYH01000010">
    <property type="protein sequence ID" value="SKA89975.1"/>
    <property type="molecule type" value="Genomic_DNA"/>
</dbReference>
<dbReference type="PANTHER" id="PTHR30465:SF74">
    <property type="entry name" value="OLIGOPEPTIDE TRANSPORT SYSTEM PERMEASE PROTEIN OPPB"/>
    <property type="match status" value="1"/>
</dbReference>
<evidence type="ECO:0000256" key="2">
    <source>
        <dbReference type="ARBA" id="ARBA00022448"/>
    </source>
</evidence>
<sequence>MVKYIIKRVISCIITMWVVATITFLLMHAVPGGPFDREKKIPPEIKKQIEARYNLDKPLWWQYQDYFKHLLKGDFGPSFRYIGRSVNDLIKDGFPVSAQLGGVSVLVSLLIGIPFGIISALNQGKWQDNFVMFLATIGITIPSFVLATLLLYFLSFKLGLFPSMRWGTAKHYVLPAIALAATPTAFVSRLTRSSLLDVIRQDYVRTAKAKGIPDKIVVYKHALKNAVIPVITYLGPLVAGILTGSFVIEKIFTIPGMGRQFVESITNRDYTTILGLTIFDSFLLVSFNLLVDILYVVFDPRIKLDN</sequence>
<keyword evidence="3" id="KW-1003">Cell membrane</keyword>
<keyword evidence="2 7" id="KW-0813">Transport</keyword>
<dbReference type="GO" id="GO:0005886">
    <property type="term" value="C:plasma membrane"/>
    <property type="evidence" value="ECO:0007669"/>
    <property type="project" value="UniProtKB-SubCell"/>
</dbReference>
<evidence type="ECO:0000256" key="4">
    <source>
        <dbReference type="ARBA" id="ARBA00022692"/>
    </source>
</evidence>
<dbReference type="SUPFAM" id="SSF161098">
    <property type="entry name" value="MetI-like"/>
    <property type="match status" value="1"/>
</dbReference>
<dbReference type="GO" id="GO:0055085">
    <property type="term" value="P:transmembrane transport"/>
    <property type="evidence" value="ECO:0007669"/>
    <property type="project" value="InterPro"/>
</dbReference>
<feature type="domain" description="ABC transmembrane type-1" evidence="8">
    <location>
        <begin position="94"/>
        <end position="295"/>
    </location>
</feature>
<keyword evidence="4 7" id="KW-0812">Transmembrane</keyword>
<protein>
    <submittedName>
        <fullName evidence="9">Oligopeptide transport system permease protein</fullName>
    </submittedName>
</protein>
<keyword evidence="5 7" id="KW-1133">Transmembrane helix</keyword>
<feature type="transmembrane region" description="Helical" evidence="7">
    <location>
        <begin position="96"/>
        <end position="118"/>
    </location>
</feature>
<evidence type="ECO:0000256" key="5">
    <source>
        <dbReference type="ARBA" id="ARBA00022989"/>
    </source>
</evidence>
<dbReference type="PROSITE" id="PS50928">
    <property type="entry name" value="ABC_TM1"/>
    <property type="match status" value="1"/>
</dbReference>
<evidence type="ECO:0000256" key="6">
    <source>
        <dbReference type="ARBA" id="ARBA00023136"/>
    </source>
</evidence>
<dbReference type="InterPro" id="IPR045621">
    <property type="entry name" value="BPD_transp_1_N"/>
</dbReference>
<evidence type="ECO:0000313" key="10">
    <source>
        <dbReference type="Proteomes" id="UP000190105"/>
    </source>
</evidence>
<proteinExistence type="inferred from homology"/>
<feature type="transmembrane region" description="Helical" evidence="7">
    <location>
        <begin position="130"/>
        <end position="152"/>
    </location>
</feature>
<dbReference type="Gene3D" id="1.10.3720.10">
    <property type="entry name" value="MetI-like"/>
    <property type="match status" value="1"/>
</dbReference>
<evidence type="ECO:0000259" key="8">
    <source>
        <dbReference type="PROSITE" id="PS50928"/>
    </source>
</evidence>
<dbReference type="STRING" id="1147123.SAMN05443428_1106"/>
<evidence type="ECO:0000256" key="7">
    <source>
        <dbReference type="RuleBase" id="RU363032"/>
    </source>
</evidence>
<dbReference type="InterPro" id="IPR035906">
    <property type="entry name" value="MetI-like_sf"/>
</dbReference>
<dbReference type="CDD" id="cd06261">
    <property type="entry name" value="TM_PBP2"/>
    <property type="match status" value="1"/>
</dbReference>
<feature type="transmembrane region" description="Helical" evidence="7">
    <location>
        <begin position="9"/>
        <end position="30"/>
    </location>
</feature>
<dbReference type="AlphaFoldDB" id="A0A1T4XLJ3"/>
<feature type="transmembrane region" description="Helical" evidence="7">
    <location>
        <begin position="230"/>
        <end position="252"/>
    </location>
</feature>
<dbReference type="Proteomes" id="UP000190105">
    <property type="component" value="Unassembled WGS sequence"/>
</dbReference>
<dbReference type="PANTHER" id="PTHR30465">
    <property type="entry name" value="INNER MEMBRANE ABC TRANSPORTER"/>
    <property type="match status" value="1"/>
</dbReference>
<reference evidence="10" key="1">
    <citation type="submission" date="2017-02" db="EMBL/GenBank/DDBJ databases">
        <authorList>
            <person name="Varghese N."/>
            <person name="Submissions S."/>
        </authorList>
    </citation>
    <scope>NUCLEOTIDE SEQUENCE [LARGE SCALE GENOMIC DNA]</scope>
    <source>
        <strain evidence="10">USBA 833</strain>
    </source>
</reference>
<dbReference type="Pfam" id="PF00528">
    <property type="entry name" value="BPD_transp_1"/>
    <property type="match status" value="1"/>
</dbReference>
<feature type="transmembrane region" description="Helical" evidence="7">
    <location>
        <begin position="172"/>
        <end position="191"/>
    </location>
</feature>
<accession>A0A1T4XLJ3</accession>
<comment type="similarity">
    <text evidence="7">Belongs to the binding-protein-dependent transport system permease family.</text>
</comment>
<comment type="subcellular location">
    <subcellularLocation>
        <location evidence="1 7">Cell membrane</location>
        <topology evidence="1 7">Multi-pass membrane protein</topology>
    </subcellularLocation>
</comment>
<keyword evidence="6 7" id="KW-0472">Membrane</keyword>